<dbReference type="EMBL" id="JWZX01001972">
    <property type="protein sequence ID" value="KOO31630.1"/>
    <property type="molecule type" value="Genomic_DNA"/>
</dbReference>
<reference evidence="3" key="1">
    <citation type="journal article" date="2015" name="PLoS Genet.">
        <title>Genome Sequence and Transcriptome Analyses of Chrysochromulina tobin: Metabolic Tools for Enhanced Algal Fitness in the Prominent Order Prymnesiales (Haptophyceae).</title>
        <authorList>
            <person name="Hovde B.T."/>
            <person name="Deodato C.R."/>
            <person name="Hunsperger H.M."/>
            <person name="Ryken S.A."/>
            <person name="Yost W."/>
            <person name="Jha R.K."/>
            <person name="Patterson J."/>
            <person name="Monnat R.J. Jr."/>
            <person name="Barlow S.B."/>
            <person name="Starkenburg S.R."/>
            <person name="Cattolico R.A."/>
        </authorList>
    </citation>
    <scope>NUCLEOTIDE SEQUENCE</scope>
    <source>
        <strain evidence="3">CCMP291</strain>
    </source>
</reference>
<keyword evidence="3" id="KW-1185">Reference proteome</keyword>
<accession>A0A0M0JYJ7</accession>
<feature type="coiled-coil region" evidence="1">
    <location>
        <begin position="5"/>
        <end position="150"/>
    </location>
</feature>
<feature type="non-terminal residue" evidence="2">
    <location>
        <position position="173"/>
    </location>
</feature>
<name>A0A0M0JYJ7_9EUKA</name>
<feature type="non-terminal residue" evidence="2">
    <location>
        <position position="1"/>
    </location>
</feature>
<dbReference type="Proteomes" id="UP000037460">
    <property type="component" value="Unassembled WGS sequence"/>
</dbReference>
<evidence type="ECO:0000256" key="1">
    <source>
        <dbReference type="SAM" id="Coils"/>
    </source>
</evidence>
<organism evidence="2 3">
    <name type="scientific">Chrysochromulina tobinii</name>
    <dbReference type="NCBI Taxonomy" id="1460289"/>
    <lineage>
        <taxon>Eukaryota</taxon>
        <taxon>Haptista</taxon>
        <taxon>Haptophyta</taxon>
        <taxon>Prymnesiophyceae</taxon>
        <taxon>Prymnesiales</taxon>
        <taxon>Chrysochromulinaceae</taxon>
        <taxon>Chrysochromulina</taxon>
    </lineage>
</organism>
<proteinExistence type="predicted"/>
<dbReference type="AlphaFoldDB" id="A0A0M0JYJ7"/>
<gene>
    <name evidence="2" type="ORF">Ctob_010625</name>
</gene>
<evidence type="ECO:0000313" key="3">
    <source>
        <dbReference type="Proteomes" id="UP000037460"/>
    </source>
</evidence>
<evidence type="ECO:0000313" key="2">
    <source>
        <dbReference type="EMBL" id="KOO31630.1"/>
    </source>
</evidence>
<sequence>LAQSNDALEKKVTKLETKASGAKESLKEAHAEAKEAKRLWEIERRTLGADKVELAKKVTKLEKEAANLALQLERATARLRALETESSQRLERGTLPSLPHGADDAMVALATLNQELVNAKLRCAESEADRAQLRREFKRMQSAMEKLHTAGLEEVAVEAAAPSRPSSRPSSPI</sequence>
<keyword evidence="1" id="KW-0175">Coiled coil</keyword>
<comment type="caution">
    <text evidence="2">The sequence shown here is derived from an EMBL/GenBank/DDBJ whole genome shotgun (WGS) entry which is preliminary data.</text>
</comment>
<protein>
    <submittedName>
        <fullName evidence="2">Uncharacterized protein</fullName>
    </submittedName>
</protein>